<evidence type="ECO:0000256" key="1">
    <source>
        <dbReference type="SAM" id="Phobius"/>
    </source>
</evidence>
<comment type="caution">
    <text evidence="3">The sequence shown here is derived from an EMBL/GenBank/DDBJ whole genome shotgun (WGS) entry which is preliminary data.</text>
</comment>
<dbReference type="Proteomes" id="UP000178098">
    <property type="component" value="Unassembled WGS sequence"/>
</dbReference>
<evidence type="ECO:0000259" key="2">
    <source>
        <dbReference type="Pfam" id="PF00188"/>
    </source>
</evidence>
<dbReference type="SUPFAM" id="SSF55797">
    <property type="entry name" value="PR-1-like"/>
    <property type="match status" value="1"/>
</dbReference>
<keyword evidence="1" id="KW-1133">Transmembrane helix</keyword>
<keyword evidence="1" id="KW-0812">Transmembrane</keyword>
<dbReference type="Pfam" id="PF00188">
    <property type="entry name" value="CAP"/>
    <property type="match status" value="1"/>
</dbReference>
<dbReference type="InterPro" id="IPR014044">
    <property type="entry name" value="CAP_dom"/>
</dbReference>
<evidence type="ECO:0000313" key="3">
    <source>
        <dbReference type="EMBL" id="OGK31860.1"/>
    </source>
</evidence>
<name>A0A1F7HKY5_9BACT</name>
<dbReference type="Gene3D" id="3.40.33.10">
    <property type="entry name" value="CAP"/>
    <property type="match status" value="1"/>
</dbReference>
<dbReference type="AlphaFoldDB" id="A0A1F7HKY5"/>
<keyword evidence="1" id="KW-0472">Membrane</keyword>
<feature type="transmembrane region" description="Helical" evidence="1">
    <location>
        <begin position="283"/>
        <end position="300"/>
    </location>
</feature>
<dbReference type="EMBL" id="MFZT01000006">
    <property type="protein sequence ID" value="OGK31860.1"/>
    <property type="molecule type" value="Genomic_DNA"/>
</dbReference>
<dbReference type="CDD" id="cd05379">
    <property type="entry name" value="CAP_bacterial"/>
    <property type="match status" value="1"/>
</dbReference>
<proteinExistence type="predicted"/>
<protein>
    <recommendedName>
        <fullName evidence="2">SCP domain-containing protein</fullName>
    </recommendedName>
</protein>
<sequence>MLWLTSTLHHLFIPSHRNNFRAKLLHLDFLIVLIAAATLLSFGTGWLEKTEILGIAQDIRIEKLFQLTNEARQSQGLPPLHYSNQLAHAAENKAQHMITNNYWAHFGSGRSPWDFILASGYSYEVAGENLAKGFMFSEGVVDGWRNSSTHWANITKAEYDDVGFAVMNGALEGEETTLVVQMFGKRLAQEQPVEPKDEKQLADVGLIKPAQASGVESTAAASAVQPKGENDFVPATIKNSWQISINTLAFSLSTALFGLLLVVLLVDLVMAHRFGIIRLTGKNIAHVIFIATLIIGLYFIKNGGLIL</sequence>
<dbReference type="PANTHER" id="PTHR31157:SF1">
    <property type="entry name" value="SCP DOMAIN-CONTAINING PROTEIN"/>
    <property type="match status" value="1"/>
</dbReference>
<feature type="domain" description="SCP" evidence="2">
    <location>
        <begin position="66"/>
        <end position="181"/>
    </location>
</feature>
<gene>
    <name evidence="3" type="ORF">A3D08_02585</name>
</gene>
<dbReference type="InterPro" id="IPR035940">
    <property type="entry name" value="CAP_sf"/>
</dbReference>
<reference evidence="3 4" key="1">
    <citation type="journal article" date="2016" name="Nat. Commun.">
        <title>Thousands of microbial genomes shed light on interconnected biogeochemical processes in an aquifer system.</title>
        <authorList>
            <person name="Anantharaman K."/>
            <person name="Brown C.T."/>
            <person name="Hug L.A."/>
            <person name="Sharon I."/>
            <person name="Castelle C.J."/>
            <person name="Probst A.J."/>
            <person name="Thomas B.C."/>
            <person name="Singh A."/>
            <person name="Wilkins M.J."/>
            <person name="Karaoz U."/>
            <person name="Brodie E.L."/>
            <person name="Williams K.H."/>
            <person name="Hubbard S.S."/>
            <person name="Banfield J.F."/>
        </authorList>
    </citation>
    <scope>NUCLEOTIDE SEQUENCE [LARGE SCALE GENOMIC DNA]</scope>
</reference>
<feature type="transmembrane region" description="Helical" evidence="1">
    <location>
        <begin position="24"/>
        <end position="47"/>
    </location>
</feature>
<accession>A0A1F7HKY5</accession>
<organism evidence="3 4">
    <name type="scientific">Candidatus Roizmanbacteria bacterium RIFCSPHIGHO2_02_FULL_43_11</name>
    <dbReference type="NCBI Taxonomy" id="1802043"/>
    <lineage>
        <taxon>Bacteria</taxon>
        <taxon>Candidatus Roizmaniibacteriota</taxon>
    </lineage>
</organism>
<dbReference type="PANTHER" id="PTHR31157">
    <property type="entry name" value="SCP DOMAIN-CONTAINING PROTEIN"/>
    <property type="match status" value="1"/>
</dbReference>
<evidence type="ECO:0000313" key="4">
    <source>
        <dbReference type="Proteomes" id="UP000178098"/>
    </source>
</evidence>
<feature type="transmembrane region" description="Helical" evidence="1">
    <location>
        <begin position="248"/>
        <end position="271"/>
    </location>
</feature>